<dbReference type="GO" id="GO:0016787">
    <property type="term" value="F:hydrolase activity"/>
    <property type="evidence" value="ECO:0007669"/>
    <property type="project" value="UniProtKB-KW"/>
</dbReference>
<dbReference type="RefSeq" id="WP_348387907.1">
    <property type="nucleotide sequence ID" value="NZ_CP134146.1"/>
</dbReference>
<accession>A0ABY9TIV1</accession>
<dbReference type="InterPro" id="IPR050300">
    <property type="entry name" value="GDXG_lipolytic_enzyme"/>
</dbReference>
<dbReference type="EMBL" id="CP134146">
    <property type="protein sequence ID" value="WNC68753.1"/>
    <property type="molecule type" value="Genomic_DNA"/>
</dbReference>
<dbReference type="InterPro" id="IPR029058">
    <property type="entry name" value="AB_hydrolase_fold"/>
</dbReference>
<name>A0ABY9TIV1_9GAMM</name>
<keyword evidence="4" id="KW-1185">Reference proteome</keyword>
<organism evidence="3 4">
    <name type="scientific">Thalassotalea nanhaiensis</name>
    <dbReference type="NCBI Taxonomy" id="3065648"/>
    <lineage>
        <taxon>Bacteria</taxon>
        <taxon>Pseudomonadati</taxon>
        <taxon>Pseudomonadota</taxon>
        <taxon>Gammaproteobacteria</taxon>
        <taxon>Alteromonadales</taxon>
        <taxon>Colwelliaceae</taxon>
        <taxon>Thalassotalea</taxon>
    </lineage>
</organism>
<evidence type="ECO:0000313" key="4">
    <source>
        <dbReference type="Proteomes" id="UP001248581"/>
    </source>
</evidence>
<evidence type="ECO:0000313" key="3">
    <source>
        <dbReference type="EMBL" id="WNC68753.1"/>
    </source>
</evidence>
<proteinExistence type="predicted"/>
<reference evidence="4" key="1">
    <citation type="submission" date="2023-09" db="EMBL/GenBank/DDBJ databases">
        <authorList>
            <person name="Li S."/>
            <person name="Li X."/>
            <person name="Zhang C."/>
            <person name="Zhao Z."/>
        </authorList>
    </citation>
    <scope>NUCLEOTIDE SEQUENCE [LARGE SCALE GENOMIC DNA]</scope>
    <source>
        <strain evidence="4">SQ345</strain>
    </source>
</reference>
<evidence type="ECO:0000259" key="2">
    <source>
        <dbReference type="Pfam" id="PF07859"/>
    </source>
</evidence>
<dbReference type="PANTHER" id="PTHR48081:SF8">
    <property type="entry name" value="ALPHA_BETA HYDROLASE FOLD-3 DOMAIN-CONTAINING PROTEIN-RELATED"/>
    <property type="match status" value="1"/>
</dbReference>
<sequence>MRGVVSPKLEDFLEQVNAAIAEAKANNVTFTPIQTRINLNNLSAFIPSGPQLAQVKTEHLHAQDRDIPVTIYNPAPEQELPVLIHYHGGGHMCGSVDLYDPISRNLASMCQCIVICVEYRLAPEHPYPAGIDDCQQVLIRYKELLKGMSYSDQVYIIGDSAGGAICTTLAQQSLTNADIKIDKQILIYPSVDYTMTSQSMQENGHGFLLEQDKITWYFEQYFQENCNNHEFVKAASPLHGSFNNFMPSTLLFTGGCDPLKDEGIAYGKALENAGVAVEYVHFEGMIHAYMLLHSLVAEECQKTYQSIAKFLSTS</sequence>
<feature type="domain" description="Alpha/beta hydrolase fold-3" evidence="2">
    <location>
        <begin position="83"/>
        <end position="290"/>
    </location>
</feature>
<dbReference type="PANTHER" id="PTHR48081">
    <property type="entry name" value="AB HYDROLASE SUPERFAMILY PROTEIN C4A8.06C"/>
    <property type="match status" value="1"/>
</dbReference>
<gene>
    <name evidence="3" type="ORF">RI845_01065</name>
</gene>
<dbReference type="SUPFAM" id="SSF53474">
    <property type="entry name" value="alpha/beta-Hydrolases"/>
    <property type="match status" value="1"/>
</dbReference>
<dbReference type="Pfam" id="PF07859">
    <property type="entry name" value="Abhydrolase_3"/>
    <property type="match status" value="1"/>
</dbReference>
<evidence type="ECO:0000256" key="1">
    <source>
        <dbReference type="ARBA" id="ARBA00022801"/>
    </source>
</evidence>
<dbReference type="Proteomes" id="UP001248581">
    <property type="component" value="Chromosome"/>
</dbReference>
<dbReference type="InterPro" id="IPR013094">
    <property type="entry name" value="AB_hydrolase_3"/>
</dbReference>
<keyword evidence="1 3" id="KW-0378">Hydrolase</keyword>
<protein>
    <submittedName>
        <fullName evidence="3">Alpha/beta hydrolase</fullName>
    </submittedName>
</protein>
<dbReference type="Gene3D" id="3.40.50.1820">
    <property type="entry name" value="alpha/beta hydrolase"/>
    <property type="match status" value="1"/>
</dbReference>